<dbReference type="Gene3D" id="3.40.190.170">
    <property type="entry name" value="Bacterial extracellular solute-binding protein, family 7"/>
    <property type="match status" value="1"/>
</dbReference>
<organism evidence="3 4">
    <name type="scientific">Gracilibacillus thailandensis</name>
    <dbReference type="NCBI Taxonomy" id="563735"/>
    <lineage>
        <taxon>Bacteria</taxon>
        <taxon>Bacillati</taxon>
        <taxon>Bacillota</taxon>
        <taxon>Bacilli</taxon>
        <taxon>Bacillales</taxon>
        <taxon>Bacillaceae</taxon>
        <taxon>Gracilibacillus</taxon>
    </lineage>
</organism>
<evidence type="ECO:0000256" key="2">
    <source>
        <dbReference type="SAM" id="SignalP"/>
    </source>
</evidence>
<dbReference type="GO" id="GO:0055085">
    <property type="term" value="P:transmembrane transport"/>
    <property type="evidence" value="ECO:0007669"/>
    <property type="project" value="InterPro"/>
</dbReference>
<dbReference type="AlphaFoldDB" id="A0A6N7R1Z7"/>
<feature type="chain" id="PRO_5038622891" evidence="2">
    <location>
        <begin position="22"/>
        <end position="333"/>
    </location>
</feature>
<dbReference type="PANTHER" id="PTHR33376">
    <property type="match status" value="1"/>
</dbReference>
<dbReference type="NCBIfam" id="NF037995">
    <property type="entry name" value="TRAP_S1"/>
    <property type="match status" value="1"/>
</dbReference>
<keyword evidence="1 2" id="KW-0732">Signal</keyword>
<dbReference type="Proteomes" id="UP000435187">
    <property type="component" value="Unassembled WGS sequence"/>
</dbReference>
<dbReference type="EMBL" id="WJEE01000030">
    <property type="protein sequence ID" value="MRI67370.1"/>
    <property type="molecule type" value="Genomic_DNA"/>
</dbReference>
<dbReference type="PIRSF" id="PIRSF006470">
    <property type="entry name" value="DctB"/>
    <property type="match status" value="1"/>
</dbReference>
<dbReference type="GO" id="GO:0030288">
    <property type="term" value="C:outer membrane-bounded periplasmic space"/>
    <property type="evidence" value="ECO:0007669"/>
    <property type="project" value="InterPro"/>
</dbReference>
<dbReference type="InterPro" id="IPR004682">
    <property type="entry name" value="TRAP_DctP"/>
</dbReference>
<comment type="caution">
    <text evidence="3">The sequence shown here is derived from an EMBL/GenBank/DDBJ whole genome shotgun (WGS) entry which is preliminary data.</text>
</comment>
<name>A0A6N7R1Z7_9BACI</name>
<evidence type="ECO:0000313" key="4">
    <source>
        <dbReference type="Proteomes" id="UP000435187"/>
    </source>
</evidence>
<accession>A0A6N7R1Z7</accession>
<dbReference type="GO" id="GO:0030246">
    <property type="term" value="F:carbohydrate binding"/>
    <property type="evidence" value="ECO:0007669"/>
    <property type="project" value="TreeGrafter"/>
</dbReference>
<dbReference type="InterPro" id="IPR038404">
    <property type="entry name" value="TRAP_DctP_sf"/>
</dbReference>
<protein>
    <submittedName>
        <fullName evidence="3">DctP family TRAP transporter solute-binding subunit</fullName>
    </submittedName>
</protein>
<keyword evidence="4" id="KW-1185">Reference proteome</keyword>
<evidence type="ECO:0000313" key="3">
    <source>
        <dbReference type="EMBL" id="MRI67370.1"/>
    </source>
</evidence>
<dbReference type="PANTHER" id="PTHR33376:SF2">
    <property type="entry name" value="DICARBOXYLATE-BINDING PERIPLASMIC PROTEIN"/>
    <property type="match status" value="1"/>
</dbReference>
<dbReference type="InterPro" id="IPR018389">
    <property type="entry name" value="DctP_fam"/>
</dbReference>
<proteinExistence type="predicted"/>
<dbReference type="PROSITE" id="PS51257">
    <property type="entry name" value="PROKAR_LIPOPROTEIN"/>
    <property type="match status" value="1"/>
</dbReference>
<feature type="signal peptide" evidence="2">
    <location>
        <begin position="1"/>
        <end position="21"/>
    </location>
</feature>
<sequence>MVNKKAITLFGLVCLTTILLAGCSEYTVKSEGKTTLILAENQPADYPTTIGAKEFARLVEEKTNGRYEIKVYHGGQLGDEKKAVELTQLGAIDFIRANTTPLTEFNDQIGVLAMPFLFEDEDEKWDMLTGEVGNDLLNTFAGTRLVGLAFYDSGERSFYNTKRPIETPEDMKGLKIRVQSSELAIDIVESLGASATPMDYGEVYSSLQNGVIDGAENNFPSYYTSSHYNVSKYYTVNGFQGAPEVLLASQETWDELGEEDQEAFKEAAMESIEVQREAWANLTEVSKEAVTEAGSELIEVEDTSEWREAVQSVYDKYGDEYSEWIERLSNDDK</sequence>
<dbReference type="NCBIfam" id="TIGR00787">
    <property type="entry name" value="dctP"/>
    <property type="match status" value="1"/>
</dbReference>
<gene>
    <name evidence="3" type="ORF">GH885_13630</name>
</gene>
<dbReference type="Pfam" id="PF03480">
    <property type="entry name" value="DctP"/>
    <property type="match status" value="1"/>
</dbReference>
<reference evidence="3 4" key="1">
    <citation type="submission" date="2019-10" db="EMBL/GenBank/DDBJ databases">
        <title>Gracilibacillus salitolerans sp. nov., a moderate halophile isolated from a saline soil in northwest China.</title>
        <authorList>
            <person name="Gan L."/>
        </authorList>
    </citation>
    <scope>NUCLEOTIDE SEQUENCE [LARGE SCALE GENOMIC DNA]</scope>
    <source>
        <strain evidence="3 4">TP2-8</strain>
    </source>
</reference>
<evidence type="ECO:0000256" key="1">
    <source>
        <dbReference type="ARBA" id="ARBA00022729"/>
    </source>
</evidence>
<dbReference type="CDD" id="cd13671">
    <property type="entry name" value="PBP2_TRAP_SBP_like_3"/>
    <property type="match status" value="1"/>
</dbReference>